<organism evidence="1 2">
    <name type="scientific">Dryococelus australis</name>
    <dbReference type="NCBI Taxonomy" id="614101"/>
    <lineage>
        <taxon>Eukaryota</taxon>
        <taxon>Metazoa</taxon>
        <taxon>Ecdysozoa</taxon>
        <taxon>Arthropoda</taxon>
        <taxon>Hexapoda</taxon>
        <taxon>Insecta</taxon>
        <taxon>Pterygota</taxon>
        <taxon>Neoptera</taxon>
        <taxon>Polyneoptera</taxon>
        <taxon>Phasmatodea</taxon>
        <taxon>Verophasmatodea</taxon>
        <taxon>Anareolatae</taxon>
        <taxon>Phasmatidae</taxon>
        <taxon>Eurycanthinae</taxon>
        <taxon>Dryococelus</taxon>
    </lineage>
</organism>
<reference evidence="1 2" key="1">
    <citation type="submission" date="2023-02" db="EMBL/GenBank/DDBJ databases">
        <title>LHISI_Scaffold_Assembly.</title>
        <authorList>
            <person name="Stuart O.P."/>
            <person name="Cleave R."/>
            <person name="Magrath M.J.L."/>
            <person name="Mikheyev A.S."/>
        </authorList>
    </citation>
    <scope>NUCLEOTIDE SEQUENCE [LARGE SCALE GENOMIC DNA]</scope>
    <source>
        <strain evidence="1">Daus_M_001</strain>
        <tissue evidence="1">Leg muscle</tissue>
    </source>
</reference>
<name>A0ABQ9I3L7_9NEOP</name>
<accession>A0ABQ9I3L7</accession>
<dbReference type="Proteomes" id="UP001159363">
    <property type="component" value="Chromosome 3"/>
</dbReference>
<evidence type="ECO:0000313" key="1">
    <source>
        <dbReference type="EMBL" id="KAJ8891082.1"/>
    </source>
</evidence>
<proteinExistence type="predicted"/>
<evidence type="ECO:0000313" key="2">
    <source>
        <dbReference type="Proteomes" id="UP001159363"/>
    </source>
</evidence>
<dbReference type="EMBL" id="JARBHB010000003">
    <property type="protein sequence ID" value="KAJ8891082.1"/>
    <property type="molecule type" value="Genomic_DNA"/>
</dbReference>
<gene>
    <name evidence="1" type="ORF">PR048_010591</name>
</gene>
<protein>
    <submittedName>
        <fullName evidence="1">Uncharacterized protein</fullName>
    </submittedName>
</protein>
<sequence>MFVHWLLPHKEATPTWQYGTRYLFPSKSAIGSESSRACLTNCDPTAKSTRIAPDDAAGRRVLFGVLPFPSLFHSGALPSITNIGSQDLALKSRLYLLIRSLHRNETTWRRSYIPEVELQQGFRKVVDNHNWIIPGTDWRTDFSNVLLTSDAILWAYVAAVSGASVCFTHRLNIRQIDLAGCAQPISHVPTLNCFSTITREESGTDWEGIGHGLWFGTHPAAFAWSDFGKPWKAEIRIVGPGIEPGSSIMRVHGGSQGVNIINILSPHVEELSDYGGLESVIVTRPTIPTPSATPAIVTSAEQEFTVKRIVDVLDLDNIELTEAVASVQYIRNPQRFIAYRIRNGFFSYLCFEHATKKLKPSTDITEASEFPELIETTCELYVEEKKQVHNSLTDNSQQHRYDIYAVFSFRSANGLLRISTCSGAAVAERLACSSLTKAIRVQSPGRVTPGGFSRVEIVPDDACWSVGFLGDLPSPQPMHSGASPFSTHFNLVGFQDNVVKGSPNLSTQLISMRSLKYKNEYFANSFRDKIDGKRVYSEVTFAIGSQFIRPALHASEPIADLQRNTCEYHNCQVRGNSQ</sequence>
<keyword evidence="2" id="KW-1185">Reference proteome</keyword>
<comment type="caution">
    <text evidence="1">The sequence shown here is derived from an EMBL/GenBank/DDBJ whole genome shotgun (WGS) entry which is preliminary data.</text>
</comment>